<sequence length="630" mass="67858">MRLYCSTMVGHREASTNEQPALQLPHHHSRHNTYCLCPLSLSFLQSTPPTKSCSSVISPLLTGRHHTTCLCGIISDNGHQSSSPSLITSKVMATNQVSSSSRRSEGPDDQDQSRLEAVQKYEGDGAGAVINEFYSEQDYSKRRLGFLSRHPDYSGDFKLMPKVRRDADEVFHSQPAVLSVQKIRRRELDLDIDPLLPLPTPSNTQTIDDYSTYPAAEWVGGVPTDPTEILQQTCSYTIPTPPPATMAPPEISGVINDVGKSGASDHHRPAVTSPSVAARVDSVRNSPKLPTDPLSATISDKLIQSDSSTQSNLSDSNLSGGDIYHTQQIANTPPNRATSTTSQDAAASGTASHTMADTAIPNPPTEAQLRTVLDLLARPLPRDNGIGAVVGRAVNVPIKTQGTKRSTPSDNDETGESAPETAAPSPSKKLKLNSPKPSAAAEPAPAIRGEDREDAIVSDSEMAVSASPLSSRHQKLATTTSITTSDGIPVSSNVEDVATGLALPTNSKTATAAQKLRRQHLTDQRKSKRSGLRAADLKPEFWLKENITKPIEITQGPVRCVCGTWEDDGTADDDYAGCEKTSCQSWQHVACVGDAWKGSSKRYRCHQCDPYAHRVVLQKLRTGEEINGPE</sequence>
<gene>
    <name evidence="2" type="ORF">DOTSEDRAFT_70440</name>
</gene>
<dbReference type="InterPro" id="IPR011011">
    <property type="entry name" value="Znf_FYVE_PHD"/>
</dbReference>
<accession>N1PSL3</accession>
<evidence type="ECO:0000256" key="1">
    <source>
        <dbReference type="SAM" id="MobiDB-lite"/>
    </source>
</evidence>
<feature type="compositionally biased region" description="Basic and acidic residues" evidence="1">
    <location>
        <begin position="102"/>
        <end position="112"/>
    </location>
</feature>
<evidence type="ECO:0000313" key="3">
    <source>
        <dbReference type="Proteomes" id="UP000016933"/>
    </source>
</evidence>
<keyword evidence="3" id="KW-1185">Reference proteome</keyword>
<dbReference type="OrthoDB" id="3650976at2759"/>
<feature type="compositionally biased region" description="Low complexity" evidence="1">
    <location>
        <begin position="337"/>
        <end position="352"/>
    </location>
</feature>
<dbReference type="Gene3D" id="3.30.40.10">
    <property type="entry name" value="Zinc/RING finger domain, C3HC4 (zinc finger)"/>
    <property type="match status" value="1"/>
</dbReference>
<dbReference type="Proteomes" id="UP000016933">
    <property type="component" value="Unassembled WGS sequence"/>
</dbReference>
<dbReference type="HOGENOM" id="CLU_434134_0_0_1"/>
<reference evidence="3" key="1">
    <citation type="journal article" date="2012" name="PLoS Genet.">
        <title>The genomes of the fungal plant pathogens Cladosporium fulvum and Dothistroma septosporum reveal adaptation to different hosts and lifestyles but also signatures of common ancestry.</title>
        <authorList>
            <person name="de Wit P.J.G.M."/>
            <person name="van der Burgt A."/>
            <person name="Oekmen B."/>
            <person name="Stergiopoulos I."/>
            <person name="Abd-Elsalam K.A."/>
            <person name="Aerts A.L."/>
            <person name="Bahkali A.H."/>
            <person name="Beenen H.G."/>
            <person name="Chettri P."/>
            <person name="Cox M.P."/>
            <person name="Datema E."/>
            <person name="de Vries R.P."/>
            <person name="Dhillon B."/>
            <person name="Ganley A.R."/>
            <person name="Griffiths S.A."/>
            <person name="Guo Y."/>
            <person name="Hamelin R.C."/>
            <person name="Henrissat B."/>
            <person name="Kabir M.S."/>
            <person name="Jashni M.K."/>
            <person name="Kema G."/>
            <person name="Klaubauf S."/>
            <person name="Lapidus A."/>
            <person name="Levasseur A."/>
            <person name="Lindquist E."/>
            <person name="Mehrabi R."/>
            <person name="Ohm R.A."/>
            <person name="Owen T.J."/>
            <person name="Salamov A."/>
            <person name="Schwelm A."/>
            <person name="Schijlen E."/>
            <person name="Sun H."/>
            <person name="van den Burg H.A."/>
            <person name="van Ham R.C.H.J."/>
            <person name="Zhang S."/>
            <person name="Goodwin S.B."/>
            <person name="Grigoriev I.V."/>
            <person name="Collemare J."/>
            <person name="Bradshaw R.E."/>
        </authorList>
    </citation>
    <scope>NUCLEOTIDE SEQUENCE [LARGE SCALE GENOMIC DNA]</scope>
    <source>
        <strain evidence="3">NZE10 / CBS 128990</strain>
    </source>
</reference>
<feature type="region of interest" description="Disordered" evidence="1">
    <location>
        <begin position="242"/>
        <end position="363"/>
    </location>
</feature>
<feature type="compositionally biased region" description="Low complexity" evidence="1">
    <location>
        <begin position="424"/>
        <end position="446"/>
    </location>
</feature>
<proteinExistence type="predicted"/>
<evidence type="ECO:0008006" key="4">
    <source>
        <dbReference type="Google" id="ProtNLM"/>
    </source>
</evidence>
<feature type="compositionally biased region" description="Low complexity" evidence="1">
    <location>
        <begin position="304"/>
        <end position="319"/>
    </location>
</feature>
<feature type="compositionally biased region" description="Polar residues" evidence="1">
    <location>
        <begin position="92"/>
        <end position="101"/>
    </location>
</feature>
<reference evidence="2 3" key="2">
    <citation type="journal article" date="2012" name="PLoS Pathog.">
        <title>Diverse lifestyles and strategies of plant pathogenesis encoded in the genomes of eighteen Dothideomycetes fungi.</title>
        <authorList>
            <person name="Ohm R.A."/>
            <person name="Feau N."/>
            <person name="Henrissat B."/>
            <person name="Schoch C.L."/>
            <person name="Horwitz B.A."/>
            <person name="Barry K.W."/>
            <person name="Condon B.J."/>
            <person name="Copeland A.C."/>
            <person name="Dhillon B."/>
            <person name="Glaser F."/>
            <person name="Hesse C.N."/>
            <person name="Kosti I."/>
            <person name="LaButti K."/>
            <person name="Lindquist E.A."/>
            <person name="Lucas S."/>
            <person name="Salamov A.A."/>
            <person name="Bradshaw R.E."/>
            <person name="Ciuffetti L."/>
            <person name="Hamelin R.C."/>
            <person name="Kema G.H.J."/>
            <person name="Lawrence C."/>
            <person name="Scott J.A."/>
            <person name="Spatafora J.W."/>
            <person name="Turgeon B.G."/>
            <person name="de Wit P.J.G.M."/>
            <person name="Zhong S."/>
            <person name="Goodwin S.B."/>
            <person name="Grigoriev I.V."/>
        </authorList>
    </citation>
    <scope>NUCLEOTIDE SEQUENCE [LARGE SCALE GENOMIC DNA]</scope>
    <source>
        <strain evidence="3">NZE10 / CBS 128990</strain>
    </source>
</reference>
<name>N1PSL3_DOTSN</name>
<evidence type="ECO:0000313" key="2">
    <source>
        <dbReference type="EMBL" id="EME46441.1"/>
    </source>
</evidence>
<feature type="compositionally biased region" description="Polar residues" evidence="1">
    <location>
        <begin position="325"/>
        <end position="336"/>
    </location>
</feature>
<dbReference type="OMA" id="QHVACVG"/>
<feature type="region of interest" description="Disordered" evidence="1">
    <location>
        <begin position="399"/>
        <end position="450"/>
    </location>
</feature>
<dbReference type="SUPFAM" id="SSF57903">
    <property type="entry name" value="FYVE/PHD zinc finger"/>
    <property type="match status" value="1"/>
</dbReference>
<dbReference type="AlphaFoldDB" id="N1PSL3"/>
<protein>
    <recommendedName>
        <fullName evidence="4">Zinc finger PHD-type domain-containing protein</fullName>
    </recommendedName>
</protein>
<feature type="region of interest" description="Disordered" evidence="1">
    <location>
        <begin position="92"/>
        <end position="112"/>
    </location>
</feature>
<organism evidence="2 3">
    <name type="scientific">Dothistroma septosporum (strain NZE10 / CBS 128990)</name>
    <name type="common">Red band needle blight fungus</name>
    <name type="synonym">Mycosphaerella pini</name>
    <dbReference type="NCBI Taxonomy" id="675120"/>
    <lineage>
        <taxon>Eukaryota</taxon>
        <taxon>Fungi</taxon>
        <taxon>Dikarya</taxon>
        <taxon>Ascomycota</taxon>
        <taxon>Pezizomycotina</taxon>
        <taxon>Dothideomycetes</taxon>
        <taxon>Dothideomycetidae</taxon>
        <taxon>Mycosphaerellales</taxon>
        <taxon>Mycosphaerellaceae</taxon>
        <taxon>Dothistroma</taxon>
    </lineage>
</organism>
<feature type="region of interest" description="Disordered" evidence="1">
    <location>
        <begin position="508"/>
        <end position="532"/>
    </location>
</feature>
<dbReference type="eggNOG" id="ENOG502T3NJ">
    <property type="taxonomic scope" value="Eukaryota"/>
</dbReference>
<dbReference type="STRING" id="675120.N1PSL3"/>
<dbReference type="EMBL" id="KB446537">
    <property type="protein sequence ID" value="EME46441.1"/>
    <property type="molecule type" value="Genomic_DNA"/>
</dbReference>
<dbReference type="InterPro" id="IPR013083">
    <property type="entry name" value="Znf_RING/FYVE/PHD"/>
</dbReference>
<feature type="compositionally biased region" description="Polar residues" evidence="1">
    <location>
        <begin position="399"/>
        <end position="409"/>
    </location>
</feature>